<dbReference type="Gene3D" id="3.30.2310.20">
    <property type="entry name" value="RelE-like"/>
    <property type="match status" value="1"/>
</dbReference>
<dbReference type="AlphaFoldDB" id="A0A4Q7NGF6"/>
<organism evidence="1 2">
    <name type="scientific">Pigmentiphaga kullae</name>
    <dbReference type="NCBI Taxonomy" id="151784"/>
    <lineage>
        <taxon>Bacteria</taxon>
        <taxon>Pseudomonadati</taxon>
        <taxon>Pseudomonadota</taxon>
        <taxon>Betaproteobacteria</taxon>
        <taxon>Burkholderiales</taxon>
        <taxon>Alcaligenaceae</taxon>
        <taxon>Pigmentiphaga</taxon>
    </lineage>
</organism>
<sequence>MILSFKCPHTEALFQGRHVKRFANIEVVAMRRLQQIHAAATLDFLRAPPGNRLEALSGDRAGQYSIRINAQWRVCFRFSAGISSDVEIVDYH</sequence>
<dbReference type="Pfam" id="PF05015">
    <property type="entry name" value="HigB-like_toxin"/>
    <property type="match status" value="1"/>
</dbReference>
<dbReference type="InterPro" id="IPR035093">
    <property type="entry name" value="RelE/ParE_toxin_dom_sf"/>
</dbReference>
<dbReference type="PANTHER" id="PTHR40266:SF2">
    <property type="entry name" value="TOXIN HIGB-1"/>
    <property type="match status" value="1"/>
</dbReference>
<protein>
    <submittedName>
        <fullName evidence="1">Proteic killer suppression protein</fullName>
    </submittedName>
</protein>
<dbReference type="RefSeq" id="WP_207222013.1">
    <property type="nucleotide sequence ID" value="NZ_SGXC01000002.1"/>
</dbReference>
<comment type="caution">
    <text evidence="1">The sequence shown here is derived from an EMBL/GenBank/DDBJ whole genome shotgun (WGS) entry which is preliminary data.</text>
</comment>
<dbReference type="SUPFAM" id="SSF143011">
    <property type="entry name" value="RelE-like"/>
    <property type="match status" value="1"/>
</dbReference>
<gene>
    <name evidence="1" type="ORF">EV675_4435</name>
</gene>
<evidence type="ECO:0000313" key="2">
    <source>
        <dbReference type="Proteomes" id="UP000292445"/>
    </source>
</evidence>
<dbReference type="InterPro" id="IPR007711">
    <property type="entry name" value="HigB-1"/>
</dbReference>
<dbReference type="Proteomes" id="UP000292445">
    <property type="component" value="Unassembled WGS sequence"/>
</dbReference>
<dbReference type="PANTHER" id="PTHR40266">
    <property type="entry name" value="TOXIN HIGB-1"/>
    <property type="match status" value="1"/>
</dbReference>
<evidence type="ECO:0000313" key="1">
    <source>
        <dbReference type="EMBL" id="RZS81807.1"/>
    </source>
</evidence>
<reference evidence="1 2" key="1">
    <citation type="submission" date="2019-02" db="EMBL/GenBank/DDBJ databases">
        <title>Genomic Encyclopedia of Type Strains, Phase IV (KMG-IV): sequencing the most valuable type-strain genomes for metagenomic binning, comparative biology and taxonomic classification.</title>
        <authorList>
            <person name="Goeker M."/>
        </authorList>
    </citation>
    <scope>NUCLEOTIDE SEQUENCE [LARGE SCALE GENOMIC DNA]</scope>
    <source>
        <strain evidence="1 2">K24</strain>
    </source>
</reference>
<name>A0A4Q7NGF6_9BURK</name>
<accession>A0A4Q7NGF6</accession>
<keyword evidence="2" id="KW-1185">Reference proteome</keyword>
<dbReference type="EMBL" id="SGXC01000002">
    <property type="protein sequence ID" value="RZS81807.1"/>
    <property type="molecule type" value="Genomic_DNA"/>
</dbReference>
<proteinExistence type="predicted"/>